<dbReference type="RefSeq" id="WP_136725669.1">
    <property type="nucleotide sequence ID" value="NZ_SUMC01000021.1"/>
</dbReference>
<dbReference type="OrthoDB" id="4238587at2"/>
<dbReference type="Proteomes" id="UP000305778">
    <property type="component" value="Unassembled WGS sequence"/>
</dbReference>
<dbReference type="InterPro" id="IPR046198">
    <property type="entry name" value="DUF6230"/>
</dbReference>
<evidence type="ECO:0000313" key="2">
    <source>
        <dbReference type="Proteomes" id="UP000305778"/>
    </source>
</evidence>
<proteinExistence type="predicted"/>
<comment type="caution">
    <text evidence="1">The sequence shown here is derived from an EMBL/GenBank/DDBJ whole genome shotgun (WGS) entry which is preliminary data.</text>
</comment>
<sequence length="209" mass="21721">MSTPRARRPSGRTSWIRLAIVMVPTLIVSGAVLATVAAGLLPVSLAVSAQPGAISGQSFQVAADRLEGTGFTQYVAVDKTTKGDFPEAVSGIKSADLHNLCQSVVTKMPVMGSVTLVIKAGGGSKPVHADRLVVNTDDLAGDAEFHNIIFGQDASTLSGVSDGPAGTLGQQADTVRIDHLRQTARSVSAATFRLTDLHLTVRKGSKPCF</sequence>
<protein>
    <submittedName>
        <fullName evidence="1">Cholesterol esterase</fullName>
    </submittedName>
</protein>
<reference evidence="1 2" key="1">
    <citation type="submission" date="2019-04" db="EMBL/GenBank/DDBJ databases">
        <title>Streptomyces oryziradicis sp. nov., a novel actinomycete isolated from rhizosphere soil of rice (Oryza sativa L.).</title>
        <authorList>
            <person name="Li C."/>
        </authorList>
    </citation>
    <scope>NUCLEOTIDE SEQUENCE [LARGE SCALE GENOMIC DNA]</scope>
    <source>
        <strain evidence="1 2">NEAU-C40</strain>
    </source>
</reference>
<dbReference type="AlphaFoldDB" id="A0A4U0SIJ0"/>
<dbReference type="Pfam" id="PF19741">
    <property type="entry name" value="DUF6230"/>
    <property type="match status" value="1"/>
</dbReference>
<accession>A0A4U0SIJ0</accession>
<name>A0A4U0SIJ0_9ACTN</name>
<keyword evidence="2" id="KW-1185">Reference proteome</keyword>
<gene>
    <name evidence="1" type="ORF">FCI23_22120</name>
</gene>
<evidence type="ECO:0000313" key="1">
    <source>
        <dbReference type="EMBL" id="TKA09540.1"/>
    </source>
</evidence>
<dbReference type="EMBL" id="SUMC01000021">
    <property type="protein sequence ID" value="TKA09540.1"/>
    <property type="molecule type" value="Genomic_DNA"/>
</dbReference>
<organism evidence="1 2">
    <name type="scientific">Actinacidiphila oryziradicis</name>
    <dbReference type="NCBI Taxonomy" id="2571141"/>
    <lineage>
        <taxon>Bacteria</taxon>
        <taxon>Bacillati</taxon>
        <taxon>Actinomycetota</taxon>
        <taxon>Actinomycetes</taxon>
        <taxon>Kitasatosporales</taxon>
        <taxon>Streptomycetaceae</taxon>
        <taxon>Actinacidiphila</taxon>
    </lineage>
</organism>